<proteinExistence type="predicted"/>
<name>A0A4P9W2H9_9FUNG</name>
<dbReference type="AlphaFoldDB" id="A0A4P9W2H9"/>
<keyword evidence="2" id="KW-1185">Reference proteome</keyword>
<protein>
    <submittedName>
        <fullName evidence="1">Uncharacterized protein</fullName>
    </submittedName>
</protein>
<accession>A0A4P9W2H9</accession>
<reference evidence="2" key="1">
    <citation type="journal article" date="2018" name="Nat. Microbiol.">
        <title>Leveraging single-cell genomics to expand the fungal tree of life.</title>
        <authorList>
            <person name="Ahrendt S.R."/>
            <person name="Quandt C.A."/>
            <person name="Ciobanu D."/>
            <person name="Clum A."/>
            <person name="Salamov A."/>
            <person name="Andreopoulos B."/>
            <person name="Cheng J.F."/>
            <person name="Woyke T."/>
            <person name="Pelin A."/>
            <person name="Henrissat B."/>
            <person name="Reynolds N.K."/>
            <person name="Benny G.L."/>
            <person name="Smith M.E."/>
            <person name="James T.Y."/>
            <person name="Grigoriev I.V."/>
        </authorList>
    </citation>
    <scope>NUCLEOTIDE SEQUENCE [LARGE SCALE GENOMIC DNA]</scope>
</reference>
<dbReference type="InterPro" id="IPR006616">
    <property type="entry name" value="DM9_repeat"/>
</dbReference>
<dbReference type="OrthoDB" id="2148895at2759"/>
<evidence type="ECO:0000313" key="2">
    <source>
        <dbReference type="Proteomes" id="UP000269721"/>
    </source>
</evidence>
<evidence type="ECO:0000313" key="1">
    <source>
        <dbReference type="EMBL" id="RKO84998.1"/>
    </source>
</evidence>
<organism evidence="1 2">
    <name type="scientific">Blyttiomyces helicus</name>
    <dbReference type="NCBI Taxonomy" id="388810"/>
    <lineage>
        <taxon>Eukaryota</taxon>
        <taxon>Fungi</taxon>
        <taxon>Fungi incertae sedis</taxon>
        <taxon>Chytridiomycota</taxon>
        <taxon>Chytridiomycota incertae sedis</taxon>
        <taxon>Chytridiomycetes</taxon>
        <taxon>Chytridiomycetes incertae sedis</taxon>
        <taxon>Blyttiomyces</taxon>
    </lineage>
</organism>
<gene>
    <name evidence="1" type="ORF">BDK51DRAFT_47080</name>
</gene>
<sequence length="122" mass="12856">MAEANSSPLPPVMVRIARPARIIPTALHAGSDEDGSPLYIARPYICGSYQLSKAGPNLPTALFPHDGEEIPVEGEFDVLVPAPGLGWTKFSPENPIPNRVVPLGVEGGELLYGVRSIVSNAG</sequence>
<dbReference type="EMBL" id="KZ999519">
    <property type="protein sequence ID" value="RKO84998.1"/>
    <property type="molecule type" value="Genomic_DNA"/>
</dbReference>
<dbReference type="PANTHER" id="PTHR31649">
    <property type="entry name" value="AGAP009604-PA"/>
    <property type="match status" value="1"/>
</dbReference>
<dbReference type="PANTHER" id="PTHR31649:SF1">
    <property type="entry name" value="FARNESOIC ACID O-METHYL TRANSFERASE DOMAIN-CONTAINING PROTEIN"/>
    <property type="match status" value="1"/>
</dbReference>
<dbReference type="SMART" id="SM00696">
    <property type="entry name" value="DM9"/>
    <property type="match status" value="1"/>
</dbReference>
<dbReference type="Proteomes" id="UP000269721">
    <property type="component" value="Unassembled WGS sequence"/>
</dbReference>
<dbReference type="Pfam" id="PF11901">
    <property type="entry name" value="DM9"/>
    <property type="match status" value="1"/>
</dbReference>